<dbReference type="Proteomes" id="UP000799118">
    <property type="component" value="Unassembled WGS sequence"/>
</dbReference>
<evidence type="ECO:0000313" key="1">
    <source>
        <dbReference type="EMBL" id="KAE9394431.1"/>
    </source>
</evidence>
<dbReference type="OrthoDB" id="3357519at2759"/>
<evidence type="ECO:0008006" key="3">
    <source>
        <dbReference type="Google" id="ProtNLM"/>
    </source>
</evidence>
<sequence>MAMLMIKAAEERAPNLLLFPGLPKLETQIESLERIRQKDAKLVEIASLRNVLSRIRRVPFEIFELFCLPEDVCVQLGEKLPMLHLKFGPKYAWSQEEGLEFFIPGLLHSITAPLLEDLILHCNGQDIHEIATEMVGFQIRSETALSSLSLKLYHRLEFNTMDLLTILASFPSASSFRIHNHLQFLGYQDTYDINSLLQSMMYTDNHAVLLPKLEDFELLYTCPWGFHILQIWNPMILSRCTSEHSMWRIGKVHDDMLSRLQKVMLHRLPGIQRSGN</sequence>
<protein>
    <recommendedName>
        <fullName evidence="3">F-box domain-containing protein</fullName>
    </recommendedName>
</protein>
<dbReference type="AlphaFoldDB" id="A0A6A4H8M4"/>
<name>A0A6A4H8M4_9AGAR</name>
<organism evidence="1 2">
    <name type="scientific">Gymnopus androsaceus JB14</name>
    <dbReference type="NCBI Taxonomy" id="1447944"/>
    <lineage>
        <taxon>Eukaryota</taxon>
        <taxon>Fungi</taxon>
        <taxon>Dikarya</taxon>
        <taxon>Basidiomycota</taxon>
        <taxon>Agaricomycotina</taxon>
        <taxon>Agaricomycetes</taxon>
        <taxon>Agaricomycetidae</taxon>
        <taxon>Agaricales</taxon>
        <taxon>Marasmiineae</taxon>
        <taxon>Omphalotaceae</taxon>
        <taxon>Gymnopus</taxon>
    </lineage>
</organism>
<keyword evidence="2" id="KW-1185">Reference proteome</keyword>
<gene>
    <name evidence="1" type="ORF">BT96DRAFT_1022565</name>
</gene>
<dbReference type="EMBL" id="ML769550">
    <property type="protein sequence ID" value="KAE9394431.1"/>
    <property type="molecule type" value="Genomic_DNA"/>
</dbReference>
<accession>A0A6A4H8M4</accession>
<proteinExistence type="predicted"/>
<evidence type="ECO:0000313" key="2">
    <source>
        <dbReference type="Proteomes" id="UP000799118"/>
    </source>
</evidence>
<reference evidence="1" key="1">
    <citation type="journal article" date="2019" name="Environ. Microbiol.">
        <title>Fungal ecological strategies reflected in gene transcription - a case study of two litter decomposers.</title>
        <authorList>
            <person name="Barbi F."/>
            <person name="Kohler A."/>
            <person name="Barry K."/>
            <person name="Baskaran P."/>
            <person name="Daum C."/>
            <person name="Fauchery L."/>
            <person name="Ihrmark K."/>
            <person name="Kuo A."/>
            <person name="LaButti K."/>
            <person name="Lipzen A."/>
            <person name="Morin E."/>
            <person name="Grigoriev I.V."/>
            <person name="Henrissat B."/>
            <person name="Lindahl B."/>
            <person name="Martin F."/>
        </authorList>
    </citation>
    <scope>NUCLEOTIDE SEQUENCE</scope>
    <source>
        <strain evidence="1">JB14</strain>
    </source>
</reference>